<sequence>MTAMHMPCYAVAKTPSCIWKFAILLRNHTMKTAKQLLKVSAVVASLAVSGMASASLTTFQTFTGNYGVSSDGWGGTSQSGTISASVPAGATVVAAYLYSAMYSSPTAMGDVTLEGTTINSWDQEYTNAIPSVSDTFFRTGRKDVTALVKPTIDAGPGGVYDFSLRESDSRTDGEALIVVYEMAGLEVSTVAILDGGAALAGDSTQVNFSDPVDTTDPAFFAEMRLGISFSCCNQKSNVDVNGQLLTNNAGNNDDGELVANGSLITMGGYDDDLLNPNAYNEDDERYNLVPFINDGDSKITVDTDNPSNDDNIFVALFHVKGEATFTQDVPAPAPLALLGLSLCGLFARSRRK</sequence>
<dbReference type="AlphaFoldDB" id="A0A368NLN4"/>
<organism evidence="1 2">
    <name type="scientific">Corallincola holothuriorum</name>
    <dbReference type="NCBI Taxonomy" id="2282215"/>
    <lineage>
        <taxon>Bacteria</taxon>
        <taxon>Pseudomonadati</taxon>
        <taxon>Pseudomonadota</taxon>
        <taxon>Gammaproteobacteria</taxon>
        <taxon>Alteromonadales</taxon>
        <taxon>Psychromonadaceae</taxon>
        <taxon>Corallincola</taxon>
    </lineage>
</organism>
<comment type="caution">
    <text evidence="1">The sequence shown here is derived from an EMBL/GenBank/DDBJ whole genome shotgun (WGS) entry which is preliminary data.</text>
</comment>
<dbReference type="EMBL" id="QPID01000003">
    <property type="protein sequence ID" value="RCU50803.1"/>
    <property type="molecule type" value="Genomic_DNA"/>
</dbReference>
<gene>
    <name evidence="1" type="ORF">DU002_05605</name>
</gene>
<evidence type="ECO:0000313" key="2">
    <source>
        <dbReference type="Proteomes" id="UP000252558"/>
    </source>
</evidence>
<keyword evidence="2" id="KW-1185">Reference proteome</keyword>
<reference evidence="1 2" key="1">
    <citation type="submission" date="2018-07" db="EMBL/GenBank/DDBJ databases">
        <title>Corallincola holothuriorum sp. nov., a new facultative anaerobe isolated from sea cucumber Apostichopus japonicus.</title>
        <authorList>
            <person name="Xia H."/>
        </authorList>
    </citation>
    <scope>NUCLEOTIDE SEQUENCE [LARGE SCALE GENOMIC DNA]</scope>
    <source>
        <strain evidence="1 2">C4</strain>
    </source>
</reference>
<name>A0A368NLN4_9GAMM</name>
<evidence type="ECO:0000313" key="1">
    <source>
        <dbReference type="EMBL" id="RCU50803.1"/>
    </source>
</evidence>
<accession>A0A368NLN4</accession>
<proteinExistence type="predicted"/>
<protein>
    <submittedName>
        <fullName evidence="1">PEP-CTERM sorting domain-containing protein</fullName>
    </submittedName>
</protein>
<dbReference type="Proteomes" id="UP000252558">
    <property type="component" value="Unassembled WGS sequence"/>
</dbReference>